<dbReference type="EMBL" id="CADEAL010004461">
    <property type="protein sequence ID" value="CAB1460112.1"/>
    <property type="molecule type" value="Genomic_DNA"/>
</dbReference>
<evidence type="ECO:0000313" key="3">
    <source>
        <dbReference type="Proteomes" id="UP001153269"/>
    </source>
</evidence>
<name>A0A9N7ZED8_PLEPL</name>
<sequence>MGTDEEVEETGGGMAEQADGQEKFPALHPSESWAAQMFGLAGALGKEEETKRWFSWGSVWLLSSAPPTLTSCVASVSRCLTLHGRDAQLGSEAPDEMVSDQPVNVAEELRAQQQIDSDMTYKLLLAKGMSGVWHLQLTSV</sequence>
<organism evidence="2 3">
    <name type="scientific">Pleuronectes platessa</name>
    <name type="common">European plaice</name>
    <dbReference type="NCBI Taxonomy" id="8262"/>
    <lineage>
        <taxon>Eukaryota</taxon>
        <taxon>Metazoa</taxon>
        <taxon>Chordata</taxon>
        <taxon>Craniata</taxon>
        <taxon>Vertebrata</taxon>
        <taxon>Euteleostomi</taxon>
        <taxon>Actinopterygii</taxon>
        <taxon>Neopterygii</taxon>
        <taxon>Teleostei</taxon>
        <taxon>Neoteleostei</taxon>
        <taxon>Acanthomorphata</taxon>
        <taxon>Carangaria</taxon>
        <taxon>Pleuronectiformes</taxon>
        <taxon>Pleuronectoidei</taxon>
        <taxon>Pleuronectidae</taxon>
        <taxon>Pleuronectes</taxon>
    </lineage>
</organism>
<keyword evidence="3" id="KW-1185">Reference proteome</keyword>
<gene>
    <name evidence="2" type="ORF">PLEPLA_LOCUS47949</name>
</gene>
<evidence type="ECO:0000313" key="2">
    <source>
        <dbReference type="EMBL" id="CAB1460112.1"/>
    </source>
</evidence>
<protein>
    <submittedName>
        <fullName evidence="2">Uncharacterized protein</fullName>
    </submittedName>
</protein>
<evidence type="ECO:0000256" key="1">
    <source>
        <dbReference type="SAM" id="MobiDB-lite"/>
    </source>
</evidence>
<proteinExistence type="predicted"/>
<dbReference type="AlphaFoldDB" id="A0A9N7ZED8"/>
<reference evidence="2" key="1">
    <citation type="submission" date="2020-03" db="EMBL/GenBank/DDBJ databases">
        <authorList>
            <person name="Weist P."/>
        </authorList>
    </citation>
    <scope>NUCLEOTIDE SEQUENCE</scope>
</reference>
<comment type="caution">
    <text evidence="2">The sequence shown here is derived from an EMBL/GenBank/DDBJ whole genome shotgun (WGS) entry which is preliminary data.</text>
</comment>
<feature type="region of interest" description="Disordered" evidence="1">
    <location>
        <begin position="1"/>
        <end position="20"/>
    </location>
</feature>
<dbReference type="Proteomes" id="UP001153269">
    <property type="component" value="Unassembled WGS sequence"/>
</dbReference>
<accession>A0A9N7ZED8</accession>